<evidence type="ECO:0000313" key="9">
    <source>
        <dbReference type="EMBL" id="RLQ97271.1"/>
    </source>
</evidence>
<evidence type="ECO:0000256" key="6">
    <source>
        <dbReference type="ARBA" id="ARBA00023136"/>
    </source>
</evidence>
<dbReference type="GO" id="GO:0022857">
    <property type="term" value="F:transmembrane transporter activity"/>
    <property type="evidence" value="ECO:0007669"/>
    <property type="project" value="InterPro"/>
</dbReference>
<accession>A0A3L7K5C9</accession>
<feature type="transmembrane region" description="Helical" evidence="7">
    <location>
        <begin position="140"/>
        <end position="162"/>
    </location>
</feature>
<reference evidence="9 10" key="1">
    <citation type="submission" date="2018-10" db="EMBL/GenBank/DDBJ databases">
        <title>Falsibacillus sp. genome draft.</title>
        <authorList>
            <person name="Shi S."/>
        </authorList>
    </citation>
    <scope>NUCLEOTIDE SEQUENCE [LARGE SCALE GENOMIC DNA]</scope>
    <source>
        <strain evidence="9 10">GY 10110</strain>
    </source>
</reference>
<keyword evidence="10" id="KW-1185">Reference proteome</keyword>
<dbReference type="RefSeq" id="WP_121679221.1">
    <property type="nucleotide sequence ID" value="NZ_RCVZ01000002.1"/>
</dbReference>
<protein>
    <submittedName>
        <fullName evidence="9">MFS transporter</fullName>
    </submittedName>
</protein>
<sequence length="396" mass="42955">MDKGVVKPLNYKIYILTVVAFVAGMVELIVGGILDLVADGLNVSISTAGELITIYSFVFAIASPILLVATSKVERKALFLWTLFAFLCGNSLSFFSLNFTMLFISRMLSAASGSLLIVLCVTIASSIVKEEFRARAIGTIFMGISGSLVLGVPLGLVIGHHFGWRGPFFFIIILTVLSMIGVFLFLQKIEPKPIIPLRKQLSTLKDSKILFAQLASFLFLTGHLTLYAYLTPFLQASLGLTPRWISIFYFIFGISAVFGGGVGGWFADKWGAKKSILSIIGLFSVILFLLPKMTFSIIIFVIFMMVWSMLSWAITPALQSYLIESAPETADIQQGLNNSALHFGIALGSIIGGVVIEESSVLNNAFVGGAFILLSLLCAVISITRSSINRTSPNEV</sequence>
<keyword evidence="3" id="KW-1003">Cell membrane</keyword>
<feature type="transmembrane region" description="Helical" evidence="7">
    <location>
        <begin position="78"/>
        <end position="104"/>
    </location>
</feature>
<feature type="transmembrane region" description="Helical" evidence="7">
    <location>
        <begin position="247"/>
        <end position="267"/>
    </location>
</feature>
<dbReference type="PANTHER" id="PTHR43124">
    <property type="entry name" value="PURINE EFFLUX PUMP PBUE"/>
    <property type="match status" value="1"/>
</dbReference>
<evidence type="ECO:0000256" key="3">
    <source>
        <dbReference type="ARBA" id="ARBA00022475"/>
    </source>
</evidence>
<feature type="transmembrane region" description="Helical" evidence="7">
    <location>
        <begin position="168"/>
        <end position="186"/>
    </location>
</feature>
<proteinExistence type="predicted"/>
<dbReference type="PROSITE" id="PS50850">
    <property type="entry name" value="MFS"/>
    <property type="match status" value="1"/>
</dbReference>
<dbReference type="OrthoDB" id="2727100at2"/>
<keyword evidence="5 7" id="KW-1133">Transmembrane helix</keyword>
<keyword evidence="4 7" id="KW-0812">Transmembrane</keyword>
<dbReference type="InterPro" id="IPR050189">
    <property type="entry name" value="MFS_Efflux_Transporters"/>
</dbReference>
<evidence type="ECO:0000256" key="4">
    <source>
        <dbReference type="ARBA" id="ARBA00022692"/>
    </source>
</evidence>
<dbReference type="PANTHER" id="PTHR43124:SF10">
    <property type="entry name" value="PURINE EFFLUX PUMP PBUE"/>
    <property type="match status" value="1"/>
</dbReference>
<evidence type="ECO:0000256" key="7">
    <source>
        <dbReference type="SAM" id="Phobius"/>
    </source>
</evidence>
<feature type="transmembrane region" description="Helical" evidence="7">
    <location>
        <begin position="12"/>
        <end position="34"/>
    </location>
</feature>
<evidence type="ECO:0000256" key="2">
    <source>
        <dbReference type="ARBA" id="ARBA00022448"/>
    </source>
</evidence>
<organism evidence="9 10">
    <name type="scientific">Falsibacillus albus</name>
    <dbReference type="NCBI Taxonomy" id="2478915"/>
    <lineage>
        <taxon>Bacteria</taxon>
        <taxon>Bacillati</taxon>
        <taxon>Bacillota</taxon>
        <taxon>Bacilli</taxon>
        <taxon>Bacillales</taxon>
        <taxon>Bacillaceae</taxon>
        <taxon>Falsibacillus</taxon>
    </lineage>
</organism>
<evidence type="ECO:0000259" key="8">
    <source>
        <dbReference type="PROSITE" id="PS50850"/>
    </source>
</evidence>
<dbReference type="SUPFAM" id="SSF103473">
    <property type="entry name" value="MFS general substrate transporter"/>
    <property type="match status" value="1"/>
</dbReference>
<feature type="transmembrane region" description="Helical" evidence="7">
    <location>
        <begin position="362"/>
        <end position="383"/>
    </location>
</feature>
<feature type="transmembrane region" description="Helical" evidence="7">
    <location>
        <begin position="110"/>
        <end position="128"/>
    </location>
</feature>
<dbReference type="InterPro" id="IPR011701">
    <property type="entry name" value="MFS"/>
</dbReference>
<keyword evidence="6 7" id="KW-0472">Membrane</keyword>
<dbReference type="Proteomes" id="UP000276770">
    <property type="component" value="Unassembled WGS sequence"/>
</dbReference>
<comment type="caution">
    <text evidence="9">The sequence shown here is derived from an EMBL/GenBank/DDBJ whole genome shotgun (WGS) entry which is preliminary data.</text>
</comment>
<evidence type="ECO:0000256" key="5">
    <source>
        <dbReference type="ARBA" id="ARBA00022989"/>
    </source>
</evidence>
<name>A0A3L7K5C9_9BACI</name>
<dbReference type="Pfam" id="PF07690">
    <property type="entry name" value="MFS_1"/>
    <property type="match status" value="1"/>
</dbReference>
<feature type="transmembrane region" description="Helical" evidence="7">
    <location>
        <begin position="274"/>
        <end position="291"/>
    </location>
</feature>
<dbReference type="EMBL" id="RCVZ01000002">
    <property type="protein sequence ID" value="RLQ97271.1"/>
    <property type="molecule type" value="Genomic_DNA"/>
</dbReference>
<dbReference type="AlphaFoldDB" id="A0A3L7K5C9"/>
<evidence type="ECO:0000256" key="1">
    <source>
        <dbReference type="ARBA" id="ARBA00004651"/>
    </source>
</evidence>
<keyword evidence="2" id="KW-0813">Transport</keyword>
<feature type="domain" description="Major facilitator superfamily (MFS) profile" evidence="8">
    <location>
        <begin position="12"/>
        <end position="387"/>
    </location>
</feature>
<dbReference type="Gene3D" id="1.20.1250.20">
    <property type="entry name" value="MFS general substrate transporter like domains"/>
    <property type="match status" value="2"/>
</dbReference>
<dbReference type="InterPro" id="IPR036259">
    <property type="entry name" value="MFS_trans_sf"/>
</dbReference>
<comment type="subcellular location">
    <subcellularLocation>
        <location evidence="1">Cell membrane</location>
        <topology evidence="1">Multi-pass membrane protein</topology>
    </subcellularLocation>
</comment>
<feature type="transmembrane region" description="Helical" evidence="7">
    <location>
        <begin position="207"/>
        <end position="227"/>
    </location>
</feature>
<dbReference type="CDD" id="cd17324">
    <property type="entry name" value="MFS_NepI_like"/>
    <property type="match status" value="1"/>
</dbReference>
<dbReference type="GO" id="GO:0005886">
    <property type="term" value="C:plasma membrane"/>
    <property type="evidence" value="ECO:0007669"/>
    <property type="project" value="UniProtKB-SubCell"/>
</dbReference>
<evidence type="ECO:0000313" key="10">
    <source>
        <dbReference type="Proteomes" id="UP000276770"/>
    </source>
</evidence>
<gene>
    <name evidence="9" type="ORF">D9X91_03730</name>
</gene>
<dbReference type="InterPro" id="IPR020846">
    <property type="entry name" value="MFS_dom"/>
</dbReference>
<feature type="transmembrane region" description="Helical" evidence="7">
    <location>
        <begin position="54"/>
        <end position="71"/>
    </location>
</feature>
<feature type="transmembrane region" description="Helical" evidence="7">
    <location>
        <begin position="339"/>
        <end position="356"/>
    </location>
</feature>